<organism evidence="2 3">
    <name type="scientific">Bifidobacterium breve MCC 1114</name>
    <dbReference type="NCBI Taxonomy" id="1365964"/>
    <lineage>
        <taxon>Bacteria</taxon>
        <taxon>Bacillati</taxon>
        <taxon>Actinomycetota</taxon>
        <taxon>Actinomycetes</taxon>
        <taxon>Bifidobacteriales</taxon>
        <taxon>Bifidobacteriaceae</taxon>
        <taxon>Bifidobacterium</taxon>
    </lineage>
</organism>
<accession>A0A0L7D439</accession>
<feature type="region of interest" description="Disordered" evidence="1">
    <location>
        <begin position="53"/>
        <end position="72"/>
    </location>
</feature>
<dbReference type="PATRIC" id="fig|1365964.3.peg.169"/>
<dbReference type="EMBL" id="AVQC01000003">
    <property type="protein sequence ID" value="KOA66697.1"/>
    <property type="molecule type" value="Genomic_DNA"/>
</dbReference>
<reference evidence="2 3" key="1">
    <citation type="journal article" date="2015" name="Int J Genomics">
        <title>Comparative Genomics Revealed Genetic Diversity and Species/Strain-Level Differences in Carbohydrate Metabolism of Three Probiotic Bifidobacterial Species.</title>
        <authorList>
            <person name="Odamaki T."/>
            <person name="Horigome A."/>
            <person name="Sugahara H."/>
            <person name="Hashikura N."/>
            <person name="Minami J."/>
            <person name="Xiao J.Z."/>
            <person name="Abe F."/>
        </authorList>
    </citation>
    <scope>NUCLEOTIDE SEQUENCE [LARGE SCALE GENOMIC DNA]</scope>
    <source>
        <strain evidence="2 3">MCC 1114</strain>
    </source>
</reference>
<proteinExistence type="predicted"/>
<dbReference type="Proteomes" id="UP000036802">
    <property type="component" value="Unassembled WGS sequence"/>
</dbReference>
<evidence type="ECO:0000313" key="3">
    <source>
        <dbReference type="Proteomes" id="UP000036802"/>
    </source>
</evidence>
<evidence type="ECO:0000313" key="2">
    <source>
        <dbReference type="EMBL" id="KOA66697.1"/>
    </source>
</evidence>
<protein>
    <submittedName>
        <fullName evidence="2">Uncharacterized protein</fullName>
    </submittedName>
</protein>
<comment type="caution">
    <text evidence="2">The sequence shown here is derived from an EMBL/GenBank/DDBJ whole genome shotgun (WGS) entry which is preliminary data.</text>
</comment>
<dbReference type="AlphaFoldDB" id="A0A0L7D439"/>
<gene>
    <name evidence="2" type="ORF">BBM1114_00815</name>
</gene>
<name>A0A0L7D439_BIFBR</name>
<sequence>MLDIQDDISSYLAFSHYIDWNEPSVQRKAKELKTPLKAKSNWQKPPTILLEMKSSIHGMSKTKESRQQPQTH</sequence>
<evidence type="ECO:0000256" key="1">
    <source>
        <dbReference type="SAM" id="MobiDB-lite"/>
    </source>
</evidence>